<dbReference type="EMBL" id="OX365907">
    <property type="protein sequence ID" value="CAI4046971.1"/>
    <property type="molecule type" value="Genomic_DNA"/>
</dbReference>
<dbReference type="OrthoDB" id="6347512at2759"/>
<dbReference type="CDD" id="cd22647">
    <property type="entry name" value="CTF3_NTD_HEAT"/>
    <property type="match status" value="1"/>
</dbReference>
<organism evidence="1 2">
    <name type="scientific">Saccharomyces kudriavzevii (strain ATCC MYA-4449 / AS 2.2408 / CBS 8840 / NBRC 1802 / NCYC 2889)</name>
    <name type="common">Yeast</name>
    <dbReference type="NCBI Taxonomy" id="226230"/>
    <lineage>
        <taxon>Eukaryota</taxon>
        <taxon>Fungi</taxon>
        <taxon>Dikarya</taxon>
        <taxon>Ascomycota</taxon>
        <taxon>Saccharomycotina</taxon>
        <taxon>Saccharomycetes</taxon>
        <taxon>Saccharomycetales</taxon>
        <taxon>Saccharomycetaceae</taxon>
        <taxon>Saccharomyces</taxon>
    </lineage>
</organism>
<keyword evidence="2" id="KW-1185">Reference proteome</keyword>
<evidence type="ECO:0000313" key="2">
    <source>
        <dbReference type="Proteomes" id="UP001162087"/>
    </source>
</evidence>
<name>A0AA35J547_SACK1</name>
<reference evidence="1" key="1">
    <citation type="submission" date="2022-10" db="EMBL/GenBank/DDBJ databases">
        <authorList>
            <person name="Byrne P K."/>
        </authorList>
    </citation>
    <scope>NUCLEOTIDE SEQUENCE</scope>
    <source>
        <strain evidence="1">IFO1802</strain>
    </source>
</reference>
<evidence type="ECO:0000313" key="1">
    <source>
        <dbReference type="EMBL" id="CAI4046971.1"/>
    </source>
</evidence>
<gene>
    <name evidence="1" type="primary">SKDI12G4070</name>
    <name evidence="1" type="ORF">SKDI_12G4070</name>
</gene>
<proteinExistence type="predicted"/>
<protein>
    <submittedName>
        <fullName evidence="1">Uncharacterized protein</fullName>
    </submittedName>
</protein>
<accession>A0AA35J547</accession>
<sequence length="730" mass="83579">MSLVLDDIILSLTNANERTPPQTLKTTLCLLYEKSKQYGLSSSQLQALVRLLCETSIIDTVTKVYIVENCFFPDDYLTKDLILEVINHLGAPTAFSRYRIQTPPALQSALCKWLVHVFFLFPVSSERGHGISGSVWLHLWQFSFLQKWITYLIIWQATTSIDVKSWKLFIIKKCAMNPGYRDAPAAATLILQRYQCLVGASNQITTLIVTINCNRKTLKSHRNLQLNTHFLSILKRILSRTHPGNFPAETVQNTIDMYLNEIHQLGTVSTRPLRLQSLPGYSSSNGMVSLLDITSLEQLAQNWSRLHIPNDVDYMMTSSSNGNLLLNPRAISRESLQHLYSSIILIKSGRNKSSSPYEWCIWQLKRCFAHQIEYPRETMATVVSISSMENELSSQIIQAVFSLKYLKLDEFTLKIICSGILPLWKPKLISGTRELFVRFMAGVLLWSTGNGHGNDQIFPEICFYFLQMIKNWAFDDKLMTLGLTLLHDIQSLLTLDKIFNNSTSNRFSTMALITTLRILTQLSLQSDSDYAVQYLIVGPDIMNKIFTSDDPLLLSAACKYLVATKNKLMQYPPTNKYVQTQNQYIMDLTNYLYRNKVLSSKALFGIPIDFFKPILENVYIPTADFRNLKFFTITGVPALSYICTVILRELEATQNTRIKFTSGIVNEETFKDFARTKHHEIAQHDWIKGINNIHDLRVEILKHLSDSANPYREISIFLFTYLKSLSKYNS</sequence>
<dbReference type="Proteomes" id="UP001162087">
    <property type="component" value="Chromosome 12"/>
</dbReference>